<keyword evidence="3" id="KW-0472">Membrane</keyword>
<feature type="coiled-coil region" evidence="1">
    <location>
        <begin position="321"/>
        <end position="408"/>
    </location>
</feature>
<dbReference type="EMBL" id="NHOQ01001748">
    <property type="protein sequence ID" value="PWA22430.1"/>
    <property type="molecule type" value="Genomic_DNA"/>
</dbReference>
<feature type="region of interest" description="Disordered" evidence="2">
    <location>
        <begin position="411"/>
        <end position="436"/>
    </location>
</feature>
<feature type="region of interest" description="Disordered" evidence="2">
    <location>
        <begin position="502"/>
        <end position="522"/>
    </location>
</feature>
<dbReference type="AlphaFoldDB" id="A0A315VHS9"/>
<evidence type="ECO:0000313" key="5">
    <source>
        <dbReference type="Proteomes" id="UP000250572"/>
    </source>
</evidence>
<feature type="compositionally biased region" description="Basic and acidic residues" evidence="2">
    <location>
        <begin position="591"/>
        <end position="600"/>
    </location>
</feature>
<evidence type="ECO:0000313" key="4">
    <source>
        <dbReference type="EMBL" id="PWA22430.1"/>
    </source>
</evidence>
<feature type="compositionally biased region" description="Low complexity" evidence="2">
    <location>
        <begin position="602"/>
        <end position="614"/>
    </location>
</feature>
<keyword evidence="3" id="KW-0812">Transmembrane</keyword>
<sequence>MQSPKHSSSLFFICPFFTPFFFGVAWFTPRLVDDPDSIGEKKQLLAAGAFRRSDPGLRRWRSMYHLEPESPTRSFSPFGAEIWAGRGERSSRQAEVLPWLQDAHERLNSKLDRLRTREVTLGYNKTMTQIRDMEQKLLSKTMDAFSQDEVFEHSQQCRDLQEKVLKLENELLHMRSSLVNDNKDQLTSPLAASHSKSKTPGDVKKQMQKMLINQMEEMEKRVSDVKPGHSAVQNHLGEANSKISRAFQVNEQLRQELEEMKKHLAESQHQLQELNEERNIKLRQIPDQIREKENQLTERNPGGHDALNESTGNNNQRRTATQDLDLENQKLRNQCVCLEEKLKEKEKMLQMHEKTYQKKDEMRLLRIKELEDLASHWTEKWQNVALNLQSTEDELEELKRSCTTDTRESESLLRCEQETESSLTPDSTCSRNKSPQLWTQSGEVQWLKQKLSETEREVSEREHDLRTMERQKEMERAEAQIRISALELKLMKRASELCQNGGGVQADVSNPASMHEQQDEWREKLDETQQLNPPALHKHPNQRQKFSHSGGKNETLWIEDKKNKTICLVDQEVEQQRRMVTEQLKSLFKKREGKEARRFADSQSVAQSGSSSTQDWTPTSLVIRAAADRRNWQPGSALMPVLKEEDEENGDWSGVDEEDVKQEAHTEFLSSSRELTFRISTELLDSGLKLLRVGQ</sequence>
<feature type="coiled-coil region" evidence="1">
    <location>
        <begin position="236"/>
        <end position="284"/>
    </location>
</feature>
<feature type="transmembrane region" description="Helical" evidence="3">
    <location>
        <begin position="9"/>
        <end position="28"/>
    </location>
</feature>
<protein>
    <submittedName>
        <fullName evidence="4">Uncharacterized protein</fullName>
    </submittedName>
</protein>
<evidence type="ECO:0000256" key="1">
    <source>
        <dbReference type="SAM" id="Coils"/>
    </source>
</evidence>
<feature type="region of interest" description="Disordered" evidence="2">
    <location>
        <begin position="295"/>
        <end position="316"/>
    </location>
</feature>
<keyword evidence="1" id="KW-0175">Coiled coil</keyword>
<reference evidence="4 5" key="1">
    <citation type="journal article" date="2018" name="G3 (Bethesda)">
        <title>A High-Quality Reference Genome for the Invasive Mosquitofish Gambusia affinis Using a Chicago Library.</title>
        <authorList>
            <person name="Hoffberg S.L."/>
            <person name="Troendle N.J."/>
            <person name="Glenn T.C."/>
            <person name="Mahmud O."/>
            <person name="Louha S."/>
            <person name="Chalopin D."/>
            <person name="Bennetzen J.L."/>
            <person name="Mauricio R."/>
        </authorList>
    </citation>
    <scope>NUCLEOTIDE SEQUENCE [LARGE SCALE GENOMIC DNA]</scope>
    <source>
        <strain evidence="4">NE01/NJP1002.9</strain>
        <tissue evidence="4">Muscle</tissue>
    </source>
</reference>
<proteinExistence type="predicted"/>
<feature type="region of interest" description="Disordered" evidence="2">
    <location>
        <begin position="183"/>
        <end position="204"/>
    </location>
</feature>
<comment type="caution">
    <text evidence="4">The sequence shown here is derived from an EMBL/GenBank/DDBJ whole genome shotgun (WGS) entry which is preliminary data.</text>
</comment>
<dbReference type="Proteomes" id="UP000250572">
    <property type="component" value="Unassembled WGS sequence"/>
</dbReference>
<evidence type="ECO:0000256" key="3">
    <source>
        <dbReference type="SAM" id="Phobius"/>
    </source>
</evidence>
<feature type="coiled-coil region" evidence="1">
    <location>
        <begin position="150"/>
        <end position="177"/>
    </location>
</feature>
<feature type="region of interest" description="Disordered" evidence="2">
    <location>
        <begin position="591"/>
        <end position="616"/>
    </location>
</feature>
<feature type="compositionally biased region" description="Polar residues" evidence="2">
    <location>
        <begin position="420"/>
        <end position="436"/>
    </location>
</feature>
<evidence type="ECO:0000256" key="2">
    <source>
        <dbReference type="SAM" id="MobiDB-lite"/>
    </source>
</evidence>
<keyword evidence="3" id="KW-1133">Transmembrane helix</keyword>
<organism evidence="4 5">
    <name type="scientific">Gambusia affinis</name>
    <name type="common">Western mosquitofish</name>
    <name type="synonym">Heterandria affinis</name>
    <dbReference type="NCBI Taxonomy" id="33528"/>
    <lineage>
        <taxon>Eukaryota</taxon>
        <taxon>Metazoa</taxon>
        <taxon>Chordata</taxon>
        <taxon>Craniata</taxon>
        <taxon>Vertebrata</taxon>
        <taxon>Euteleostomi</taxon>
        <taxon>Actinopterygii</taxon>
        <taxon>Neopterygii</taxon>
        <taxon>Teleostei</taxon>
        <taxon>Neoteleostei</taxon>
        <taxon>Acanthomorphata</taxon>
        <taxon>Ovalentaria</taxon>
        <taxon>Atherinomorphae</taxon>
        <taxon>Cyprinodontiformes</taxon>
        <taxon>Poeciliidae</taxon>
        <taxon>Poeciliinae</taxon>
        <taxon>Gambusia</taxon>
    </lineage>
</organism>
<name>A0A315VHS9_GAMAF</name>
<gene>
    <name evidence="4" type="ORF">CCH79_00016971</name>
</gene>
<feature type="non-terminal residue" evidence="4">
    <location>
        <position position="695"/>
    </location>
</feature>
<feature type="region of interest" description="Disordered" evidence="2">
    <location>
        <begin position="450"/>
        <end position="472"/>
    </location>
</feature>
<keyword evidence="5" id="KW-1185">Reference proteome</keyword>
<accession>A0A315VHS9</accession>